<dbReference type="WBParaSite" id="ACRNAN_Path_866.g3337.t1">
    <property type="protein sequence ID" value="ACRNAN_Path_866.g3337.t1"/>
    <property type="gene ID" value="ACRNAN_Path_866.g3337"/>
</dbReference>
<dbReference type="SUPFAM" id="SSF52540">
    <property type="entry name" value="P-loop containing nucleoside triphosphate hydrolases"/>
    <property type="match status" value="1"/>
</dbReference>
<keyword evidence="1" id="KW-1185">Reference proteome</keyword>
<evidence type="ECO:0000313" key="2">
    <source>
        <dbReference type="WBParaSite" id="ACRNAN_Path_866.g3337.t1"/>
    </source>
</evidence>
<proteinExistence type="predicted"/>
<evidence type="ECO:0000313" key="1">
    <source>
        <dbReference type="Proteomes" id="UP000887540"/>
    </source>
</evidence>
<reference evidence="2" key="1">
    <citation type="submission" date="2022-11" db="UniProtKB">
        <authorList>
            <consortium name="WormBaseParasite"/>
        </authorList>
    </citation>
    <scope>IDENTIFICATION</scope>
</reference>
<dbReference type="Gene3D" id="3.40.50.300">
    <property type="entry name" value="P-loop containing nucleotide triphosphate hydrolases"/>
    <property type="match status" value="1"/>
</dbReference>
<sequence length="279" mass="32396">MKIEDFILYSEKYRHFNGKVLVLSTMYRSGAAALCQILHCAGERDNRLTAYATPDVFSVLAIYAEDFFVMGLEKLRQVLLASIRYFCKDQSLDQTIVLKLRSNCSRLVPHFHAVAPNIMHIYMARDKLEDSLHFYMNTPKNYSEILKLIVIIRDTHPYLCDWLTTLCQQENYMINLVKPNNILELALALTGRSPIDYKKNRRYYAMPVIYYETLVTEMISTVNSIFDACGLPNMNIPDVLECKKSLELKSCDNEFEPFTTEEKITIDRITQLIGVYSEY</sequence>
<organism evidence="1 2">
    <name type="scientific">Acrobeloides nanus</name>
    <dbReference type="NCBI Taxonomy" id="290746"/>
    <lineage>
        <taxon>Eukaryota</taxon>
        <taxon>Metazoa</taxon>
        <taxon>Ecdysozoa</taxon>
        <taxon>Nematoda</taxon>
        <taxon>Chromadorea</taxon>
        <taxon>Rhabditida</taxon>
        <taxon>Tylenchina</taxon>
        <taxon>Cephalobomorpha</taxon>
        <taxon>Cephaloboidea</taxon>
        <taxon>Cephalobidae</taxon>
        <taxon>Acrobeloides</taxon>
    </lineage>
</organism>
<dbReference type="AlphaFoldDB" id="A0A914CCN5"/>
<dbReference type="Proteomes" id="UP000887540">
    <property type="component" value="Unplaced"/>
</dbReference>
<accession>A0A914CCN5</accession>
<protein>
    <submittedName>
        <fullName evidence="2">Sulfotransferase</fullName>
    </submittedName>
</protein>
<name>A0A914CCN5_9BILA</name>
<dbReference type="InterPro" id="IPR027417">
    <property type="entry name" value="P-loop_NTPase"/>
</dbReference>